<dbReference type="Gene3D" id="3.40.50.300">
    <property type="entry name" value="P-loop containing nucleotide triphosphate hydrolases"/>
    <property type="match status" value="1"/>
</dbReference>
<dbReference type="InterPro" id="IPR027417">
    <property type="entry name" value="P-loop_NTPase"/>
</dbReference>
<dbReference type="EMBL" id="BLXT01006411">
    <property type="protein sequence ID" value="GFO31597.1"/>
    <property type="molecule type" value="Genomic_DNA"/>
</dbReference>
<dbReference type="GO" id="GO:0019319">
    <property type="term" value="P:hexose biosynthetic process"/>
    <property type="evidence" value="ECO:0007669"/>
    <property type="project" value="TreeGrafter"/>
</dbReference>
<evidence type="ECO:0000313" key="2">
    <source>
        <dbReference type="EMBL" id="GFO31597.1"/>
    </source>
</evidence>
<dbReference type="GO" id="GO:0050659">
    <property type="term" value="F:N-acetylgalactosamine 4-sulfate 6-O-sulfotransferase activity"/>
    <property type="evidence" value="ECO:0007669"/>
    <property type="project" value="TreeGrafter"/>
</dbReference>
<dbReference type="InterPro" id="IPR052654">
    <property type="entry name" value="CS_Sulfotransferase"/>
</dbReference>
<dbReference type="AlphaFoldDB" id="A0AAV4CJB3"/>
<dbReference type="SUPFAM" id="SSF52540">
    <property type="entry name" value="P-loop containing nucleoside triphosphate hydrolases"/>
    <property type="match status" value="1"/>
</dbReference>
<comment type="caution">
    <text evidence="2">The sequence shown here is derived from an EMBL/GenBank/DDBJ whole genome shotgun (WGS) entry which is preliminary data.</text>
</comment>
<sequence length="111" mass="13256">MRIHISCYSVFLREWLSVFHNDHFLVLRTEDYHADMKATLQRTYTFLGVRNLTGEEEAKVESQYKKHETVLKKKAGPMFPETRALLEEFFAPFNEDLAQLLGDDRFLWKDR</sequence>
<dbReference type="InterPro" id="IPR000863">
    <property type="entry name" value="Sulfotransferase_dom"/>
</dbReference>
<accession>A0AAV4CJB3</accession>
<organism evidence="2 3">
    <name type="scientific">Plakobranchus ocellatus</name>
    <dbReference type="NCBI Taxonomy" id="259542"/>
    <lineage>
        <taxon>Eukaryota</taxon>
        <taxon>Metazoa</taxon>
        <taxon>Spiralia</taxon>
        <taxon>Lophotrochozoa</taxon>
        <taxon>Mollusca</taxon>
        <taxon>Gastropoda</taxon>
        <taxon>Heterobranchia</taxon>
        <taxon>Euthyneura</taxon>
        <taxon>Panpulmonata</taxon>
        <taxon>Sacoglossa</taxon>
        <taxon>Placobranchoidea</taxon>
        <taxon>Plakobranchidae</taxon>
        <taxon>Plakobranchus</taxon>
    </lineage>
</organism>
<dbReference type="Pfam" id="PF00685">
    <property type="entry name" value="Sulfotransfer_1"/>
    <property type="match status" value="1"/>
</dbReference>
<dbReference type="PANTHER" id="PTHR15723">
    <property type="entry name" value="CARBOHYDRATE SULFOTRANSFERASE 15"/>
    <property type="match status" value="1"/>
</dbReference>
<name>A0AAV4CJB3_9GAST</name>
<proteinExistence type="predicted"/>
<dbReference type="Proteomes" id="UP000735302">
    <property type="component" value="Unassembled WGS sequence"/>
</dbReference>
<evidence type="ECO:0000313" key="3">
    <source>
        <dbReference type="Proteomes" id="UP000735302"/>
    </source>
</evidence>
<gene>
    <name evidence="2" type="ORF">PoB_005810200</name>
</gene>
<keyword evidence="3" id="KW-1185">Reference proteome</keyword>
<reference evidence="2 3" key="1">
    <citation type="journal article" date="2021" name="Elife">
        <title>Chloroplast acquisition without the gene transfer in kleptoplastic sea slugs, Plakobranchus ocellatus.</title>
        <authorList>
            <person name="Maeda T."/>
            <person name="Takahashi S."/>
            <person name="Yoshida T."/>
            <person name="Shimamura S."/>
            <person name="Takaki Y."/>
            <person name="Nagai Y."/>
            <person name="Toyoda A."/>
            <person name="Suzuki Y."/>
            <person name="Arimoto A."/>
            <person name="Ishii H."/>
            <person name="Satoh N."/>
            <person name="Nishiyama T."/>
            <person name="Hasebe M."/>
            <person name="Maruyama T."/>
            <person name="Minagawa J."/>
            <person name="Obokata J."/>
            <person name="Shigenobu S."/>
        </authorList>
    </citation>
    <scope>NUCLEOTIDE SEQUENCE [LARGE SCALE GENOMIC DNA]</scope>
</reference>
<evidence type="ECO:0000259" key="1">
    <source>
        <dbReference type="Pfam" id="PF00685"/>
    </source>
</evidence>
<feature type="domain" description="Sulfotransferase" evidence="1">
    <location>
        <begin position="8"/>
        <end position="67"/>
    </location>
</feature>
<protein>
    <submittedName>
        <fullName evidence="2">Sulfotransferase</fullName>
    </submittedName>
</protein>
<dbReference type="PANTHER" id="PTHR15723:SF0">
    <property type="entry name" value="CARBOHYDRATE SULFOTRANSFERASE 15"/>
    <property type="match status" value="1"/>
</dbReference>